<evidence type="ECO:0000313" key="4">
    <source>
        <dbReference type="Proteomes" id="UP000007882"/>
    </source>
</evidence>
<reference evidence="3 4" key="1">
    <citation type="submission" date="2012-02" db="EMBL/GenBank/DDBJ databases">
        <title>Complete genome sequence of Actinoplanes missouriensis 431 (= NBRC 102363).</title>
        <authorList>
            <person name="Ohnishi Y."/>
            <person name="Ishikawa J."/>
            <person name="Sekine M."/>
            <person name="Hosoyama A."/>
            <person name="Harada T."/>
            <person name="Narita H."/>
            <person name="Hata T."/>
            <person name="Konno Y."/>
            <person name="Tutikane K."/>
            <person name="Fujita N."/>
            <person name="Horinouchi S."/>
            <person name="Hayakawa M."/>
        </authorList>
    </citation>
    <scope>NUCLEOTIDE SEQUENCE [LARGE SCALE GENOMIC DNA]</scope>
    <source>
        <strain evidence="4">ATCC 14538 / DSM 43046 / CBS 188.64 / JCM 3121 / NBRC 102363 / NCIMB 12654 / NRRL B-3342 / UNCC 431</strain>
    </source>
</reference>
<keyword evidence="2" id="KW-0812">Transmembrane</keyword>
<dbReference type="Proteomes" id="UP000007882">
    <property type="component" value="Chromosome"/>
</dbReference>
<sequence length="99" mass="9613">MPHTADMVSFVVVFIALVALVVAGIVITASVLIFRAARRGRDYGPARHTRSRSGGSSHSSGGSSDSGGWWDSSDSGGGWGSSDSGGGGGDSGGGGGGGD</sequence>
<gene>
    <name evidence="3" type="ordered locus">AMIS_1050</name>
</gene>
<evidence type="ECO:0000313" key="3">
    <source>
        <dbReference type="EMBL" id="BAL85325.1"/>
    </source>
</evidence>
<evidence type="ECO:0000256" key="1">
    <source>
        <dbReference type="SAM" id="MobiDB-lite"/>
    </source>
</evidence>
<dbReference type="HOGENOM" id="CLU_2314111_0_0_11"/>
<accession>I0GX38</accession>
<dbReference type="KEGG" id="ams:AMIS_1050"/>
<dbReference type="PATRIC" id="fig|512565.3.peg.107"/>
<proteinExistence type="predicted"/>
<dbReference type="EMBL" id="AP012319">
    <property type="protein sequence ID" value="BAL85325.1"/>
    <property type="molecule type" value="Genomic_DNA"/>
</dbReference>
<feature type="transmembrane region" description="Helical" evidence="2">
    <location>
        <begin position="12"/>
        <end position="34"/>
    </location>
</feature>
<keyword evidence="4" id="KW-1185">Reference proteome</keyword>
<keyword evidence="2" id="KW-0472">Membrane</keyword>
<dbReference type="AlphaFoldDB" id="I0GX38"/>
<feature type="compositionally biased region" description="Gly residues" evidence="1">
    <location>
        <begin position="75"/>
        <end position="99"/>
    </location>
</feature>
<organism evidence="3 4">
    <name type="scientific">Actinoplanes missouriensis (strain ATCC 14538 / DSM 43046 / CBS 188.64 / JCM 3121 / NBRC 102363 / NCIMB 12654 / NRRL B-3342 / UNCC 431)</name>
    <dbReference type="NCBI Taxonomy" id="512565"/>
    <lineage>
        <taxon>Bacteria</taxon>
        <taxon>Bacillati</taxon>
        <taxon>Actinomycetota</taxon>
        <taxon>Actinomycetes</taxon>
        <taxon>Micromonosporales</taxon>
        <taxon>Micromonosporaceae</taxon>
        <taxon>Actinoplanes</taxon>
    </lineage>
</organism>
<evidence type="ECO:0000256" key="2">
    <source>
        <dbReference type="SAM" id="Phobius"/>
    </source>
</evidence>
<protein>
    <submittedName>
        <fullName evidence="3">Uncharacterized protein</fullName>
    </submittedName>
</protein>
<feature type="region of interest" description="Disordered" evidence="1">
    <location>
        <begin position="42"/>
        <end position="99"/>
    </location>
</feature>
<name>I0GX38_ACTM4</name>
<feature type="compositionally biased region" description="Low complexity" evidence="1">
    <location>
        <begin position="53"/>
        <end position="74"/>
    </location>
</feature>
<dbReference type="STRING" id="512565.AMIS_1050"/>
<keyword evidence="2" id="KW-1133">Transmembrane helix</keyword>